<reference evidence="1" key="1">
    <citation type="submission" date="2021-06" db="EMBL/GenBank/DDBJ databases">
        <title>New haloarchaea isolates fom saline soil.</title>
        <authorList>
            <person name="Duran-Viseras A."/>
            <person name="Sanchez-Porro C.S."/>
            <person name="Ventosa A."/>
        </authorList>
    </citation>
    <scope>NUCLEOTIDE SEQUENCE</scope>
    <source>
        <strain evidence="1">JCM 18369</strain>
    </source>
</reference>
<protein>
    <submittedName>
        <fullName evidence="1">Extracellular solute-binding protein</fullName>
    </submittedName>
</protein>
<keyword evidence="2" id="KW-1185">Reference proteome</keyword>
<comment type="caution">
    <text evidence="1">The sequence shown here is derived from an EMBL/GenBank/DDBJ whole genome shotgun (WGS) entry which is preliminary data.</text>
</comment>
<dbReference type="PANTHER" id="PTHR43649">
    <property type="entry name" value="ARABINOSE-BINDING PROTEIN-RELATED"/>
    <property type="match status" value="1"/>
</dbReference>
<dbReference type="Pfam" id="PF01547">
    <property type="entry name" value="SBP_bac_1"/>
    <property type="match status" value="1"/>
</dbReference>
<evidence type="ECO:0000313" key="2">
    <source>
        <dbReference type="Proteomes" id="UP001166304"/>
    </source>
</evidence>
<dbReference type="EMBL" id="JAHQXE010000004">
    <property type="protein sequence ID" value="MBV0902830.1"/>
    <property type="molecule type" value="Genomic_DNA"/>
</dbReference>
<dbReference type="PANTHER" id="PTHR43649:SF12">
    <property type="entry name" value="DIACETYLCHITOBIOSE BINDING PROTEIN DASA"/>
    <property type="match status" value="1"/>
</dbReference>
<organism evidence="1 2">
    <name type="scientific">Haloarcula salina</name>
    <dbReference type="NCBI Taxonomy" id="1429914"/>
    <lineage>
        <taxon>Archaea</taxon>
        <taxon>Methanobacteriati</taxon>
        <taxon>Methanobacteriota</taxon>
        <taxon>Stenosarchaea group</taxon>
        <taxon>Halobacteria</taxon>
        <taxon>Halobacteriales</taxon>
        <taxon>Haloarculaceae</taxon>
        <taxon>Haloarcula</taxon>
    </lineage>
</organism>
<proteinExistence type="predicted"/>
<dbReference type="Proteomes" id="UP001166304">
    <property type="component" value="Unassembled WGS sequence"/>
</dbReference>
<name>A0AA41KCU6_9EURY</name>
<accession>A0AA41KCU6</accession>
<evidence type="ECO:0000313" key="1">
    <source>
        <dbReference type="EMBL" id="MBV0902830.1"/>
    </source>
</evidence>
<dbReference type="InterPro" id="IPR050490">
    <property type="entry name" value="Bact_solute-bd_prot1"/>
</dbReference>
<dbReference type="SUPFAM" id="SSF53850">
    <property type="entry name" value="Periplasmic binding protein-like II"/>
    <property type="match status" value="1"/>
</dbReference>
<dbReference type="Gene3D" id="3.40.190.10">
    <property type="entry name" value="Periplasmic binding protein-like II"/>
    <property type="match status" value="1"/>
</dbReference>
<dbReference type="AlphaFoldDB" id="A0AA41KCU6"/>
<gene>
    <name evidence="1" type="ORF">KTS37_13630</name>
</gene>
<sequence>MNRRQFIQAAALSGTAGLAGCIGGSSDSNSSGSSGTTTLEYWEYFHSQSEVAKTLMESSVEEFQSETDTQMQMNWASWNDINGGKWKNNIQNGNRPVIYDSTNSLDGQFIEPGWVKPVSEYKDRLDDEAVEHLEWAFEMTQSCYRGFDEGLYEIPIGLEVGAPFIARTDHFEEAGLSIEDDFPPENYEHLVQVATQLQEQGPADYGFQIYGAQGDVTDEALVTWTASEGGYDGMYLNEDWSDVNYDNDVWKEMTKKYVDLYQEHGLSSDKAPTASNEGAAQMLIQGNVSMVQGSTKDFGLLRSRAEDMLADGTIVFGPSWEGAAGNRGDFFTQCIALMRKPDGVDEDAWQQREEAAIAWINKVLSKEFQRQVPRSLATLPARKDVWPALKEDDLLSQSNFISTLETTVDGMEHGWSSHPGMNAIQYNIAGPLFQEAVRGEISAEEACDRAASEIRNQVTF</sequence>
<dbReference type="RefSeq" id="WP_174242986.1">
    <property type="nucleotide sequence ID" value="NZ_JAHQXE010000004.1"/>
</dbReference>
<dbReference type="PROSITE" id="PS51257">
    <property type="entry name" value="PROKAR_LIPOPROTEIN"/>
    <property type="match status" value="1"/>
</dbReference>
<dbReference type="InterPro" id="IPR006059">
    <property type="entry name" value="SBP"/>
</dbReference>